<dbReference type="Proteomes" id="UP000813444">
    <property type="component" value="Unassembled WGS sequence"/>
</dbReference>
<dbReference type="GO" id="GO:0042545">
    <property type="term" value="P:cell wall modification"/>
    <property type="evidence" value="ECO:0007669"/>
    <property type="project" value="InterPro"/>
</dbReference>
<dbReference type="FunFam" id="2.160.20.10:FF:000014">
    <property type="entry name" value="Pectinesterase"/>
    <property type="match status" value="3"/>
</dbReference>
<name>A0A8K0SP41_9HYPO</name>
<dbReference type="GO" id="GO:0030599">
    <property type="term" value="F:pectinesterase activity"/>
    <property type="evidence" value="ECO:0007669"/>
    <property type="project" value="UniProtKB-EC"/>
</dbReference>
<evidence type="ECO:0000259" key="12">
    <source>
        <dbReference type="Pfam" id="PF01095"/>
    </source>
</evidence>
<dbReference type="PANTHER" id="PTHR31321">
    <property type="entry name" value="ACYL-COA THIOESTER HYDROLASE YBHC-RELATED"/>
    <property type="match status" value="1"/>
</dbReference>
<evidence type="ECO:0000256" key="11">
    <source>
        <dbReference type="SAM" id="SignalP"/>
    </source>
</evidence>
<dbReference type="Gene3D" id="2.160.20.10">
    <property type="entry name" value="Single-stranded right-handed beta-helix, Pectin lyase-like"/>
    <property type="match status" value="5"/>
</dbReference>
<evidence type="ECO:0000313" key="13">
    <source>
        <dbReference type="EMBL" id="KAH7309880.1"/>
    </source>
</evidence>
<dbReference type="OrthoDB" id="2019149at2759"/>
<feature type="region of interest" description="Disordered" evidence="10">
    <location>
        <begin position="409"/>
        <end position="438"/>
    </location>
</feature>
<comment type="subcellular location">
    <subcellularLocation>
        <location evidence="1">Secreted</location>
    </subcellularLocation>
</comment>
<feature type="domain" description="Pectinesterase catalytic" evidence="12">
    <location>
        <begin position="811"/>
        <end position="1100"/>
    </location>
</feature>
<accession>A0A8K0SP41</accession>
<evidence type="ECO:0000256" key="3">
    <source>
        <dbReference type="ARBA" id="ARBA00008891"/>
    </source>
</evidence>
<dbReference type="SUPFAM" id="SSF51126">
    <property type="entry name" value="Pectin lyase-like"/>
    <property type="match status" value="5"/>
</dbReference>
<keyword evidence="6 11" id="KW-0732">Signal</keyword>
<feature type="domain" description="Pectinesterase catalytic" evidence="12">
    <location>
        <begin position="91"/>
        <end position="356"/>
    </location>
</feature>
<sequence length="2244" mass="235951">MLRKSLVLLLGLSGSSAVAGNLECRAQPPQPSSSETPSAASTTSASVSAQLLDAIVNDGVIASTPSTFPVVTTTTATTAASISTTSANVAVTVAADGSGQYSNVNSAISYAQANNIPTVTIKAGTYTETISIQATAAVTIVGETGSTGEDYSGNLVTLSNGGGNAPVVEFFTSASKGVTWQSVNFINSNPSSSAGVIFLRGSRNAFYSCQITAAGEVAFTGSYATGIIASSYIEAFSKVIYGYASLYIYDSTITATNNNALLVYNQGGADGTGKLFNSTIVFDACQVSRKSGATNKNVFIAAANGDGSVVVLKDTSIADLIAATGVYVDAKTQGPSNSYIEFDTTGPGCYEKNAAARAPYVSLVTDSAKLAPYDISSFFTTAHSSVAVADVAWIDDSVLSSIEEEKLGSSTSTTSLPSTLPESSVVSSVSTADTTTTSTEDVTSTTAAATTTTAAACYPSSVPSTALIVGPSGSCATYNSIADAVAVLPNDATSQYIYILAGTYNEKIKIERVGITIVRGESDDTMSSSSNKVTIENSSGVLSSAGGSSGTATFSATKYEAKLVSFYNINFVNSYPAAANTVAIAAYSKGTKVAFYGCNVKSSQGTLYLDYGNFFFSGGRIEGTTDFVWGIGAGYFYNSVIVSTSSSTGQTIAAQRYQGQYGGSRLVFDGCAVVPSSNAVPQQGDYLGRDYSANAQVAFINSYLDAHIAPAGWLIGNAASFTGTFAEANNTGPGYTPARRPSAVTILTDTSMYSAKNVLGDDSWLDSAAIAPLQVWSDSVYSASTTTSATQSATATATSASNVFTVAPTPAAGEYGSVSSAVAALPADGKECTIFIKAGSYEEQVSITRAGKVTLRGETDFANDFTQNKVLIKFSRGVSTSLGQNEQTPVMNWKNTAGDGLDLYNLNFTNTYPQTSNTAALAADFFGTKMAAYGCAFSGFQDTLLVNQGVQVFSNCYVDGSVDFIWGYSKAYFHQCYIASNTAGAYITAQNRPNPSWAGGFVFDRSVITYTPSLTTYGTTYLGRPWSQYAITVYMNSFLDKHIAPEGWAVWQTSNPQTSNVLFGEYKNIGPGNWTNSRASFASQLTDAQASQYSLASFIGDATWLNNTAYDLVPSYSLTQSANPSDSNPAPILSHPTSGTEPPEGAVLVAADGSISGAHTSLTAALASLPKDASAQIVFMYPGTYNEQVPTVNRPGPIMIIGYTSDAPGKSYKTNQVTITQSRGLSVSPLPAGHSNAETATIATASSRISWYNINLVNSDNLDGAKPSYVTLAASIYGDKIAFYGCSFIGWQDTLLTGATAGSQYYESCYIDGAIDFIWGYSKAYFKGCTIAAKRAKSAITAHSRASLSAIGGYIFDQCLFTEAETATVDLTGQVYLGRPYSKYALVVIKNSFLSDIIQPAGWKTWSATDPRTDFITFAEYNNSGPGNWENNAAARQAFQNATLLTSDSYPLASVMPSTDWIDMTHWDQIETPQPPPPPPPAPYDGTKPPAGAFIVSKNPIDGLTTYDTIQAALNALPVSSKALGMIFIYPGVYDEQLIISKSGTTMLLGYSASPDDYSQNQVTINFNKGIDTQADASNSDSATVYAIGNYLQAVNINFANTFGTTLNYASVGFAVRSSKYASLYGCQVYGNQDSLLINGYFFASNSYIEGNIDMIWGSGAGYFLNSTISPNRDGIAITASKRSTNTTAAGFVFDQCTITPAKGASYNSVSLGRPWNANARVAYIDSYLDSCIEPSGWDQWTKSDPRTQGVMFGEFANDGPGAGSAYRAPFATQLTADTAAQFQLANFFSLTSWINMTLVPATPFNAGAVVIPTTTTTPVSTITTYFTQVTTLKQTEITTFQAPDTTSTIKTTFTIDAATTFTPPPTTRTTVIKSTTTSVATVEEPDATTTVKARVTVDIGTTITPDAVTETSTEELTSTITSVVTKEADTTTIKSTVFTTSWHTVAPKATTATEVVRSTESFTVTSTPKPVTLKLATTITVGDDKATTVTAKALTTTSTVFVTSTKVVKKTTTLACLPTKGPSRRSLDELYLEERAIGDVTVTVTVLSTLSTFIKTSTLTLPGSTATTELISTKTIGKPTTLKPETVFETALSVQTRYSTLTHSGSTLTTTATEVVSSGKTEVLKPSTVQVVVTSVKTTVAKSTVQPPDVTETVITTKTVKSTTTLPQVKQTVTHLEGVEVTKLVVLPVSTSTTWNTVRSTLKPSATVLIRSTVTKTKTSKISAMVTSWVTKTSKGAKACTAS</sequence>
<evidence type="ECO:0000256" key="9">
    <source>
        <dbReference type="ARBA" id="ARBA00047928"/>
    </source>
</evidence>
<feature type="domain" description="Pectinesterase catalytic" evidence="12">
    <location>
        <begin position="468"/>
        <end position="740"/>
    </location>
</feature>
<comment type="pathway">
    <text evidence="2">Glycan metabolism; pectin degradation; 2-dehydro-3-deoxy-D-gluconate from pectin: step 1/5.</text>
</comment>
<reference evidence="13" key="1">
    <citation type="journal article" date="2021" name="Nat. Commun.">
        <title>Genetic determinants of endophytism in the Arabidopsis root mycobiome.</title>
        <authorList>
            <person name="Mesny F."/>
            <person name="Miyauchi S."/>
            <person name="Thiergart T."/>
            <person name="Pickel B."/>
            <person name="Atanasova L."/>
            <person name="Karlsson M."/>
            <person name="Huettel B."/>
            <person name="Barry K.W."/>
            <person name="Haridas S."/>
            <person name="Chen C."/>
            <person name="Bauer D."/>
            <person name="Andreopoulos W."/>
            <person name="Pangilinan J."/>
            <person name="LaButti K."/>
            <person name="Riley R."/>
            <person name="Lipzen A."/>
            <person name="Clum A."/>
            <person name="Drula E."/>
            <person name="Henrissat B."/>
            <person name="Kohler A."/>
            <person name="Grigoriev I.V."/>
            <person name="Martin F.M."/>
            <person name="Hacquard S."/>
        </authorList>
    </citation>
    <scope>NUCLEOTIDE SEQUENCE</scope>
    <source>
        <strain evidence="13">MPI-CAGE-CH-0235</strain>
    </source>
</reference>
<evidence type="ECO:0000256" key="10">
    <source>
        <dbReference type="SAM" id="MobiDB-lite"/>
    </source>
</evidence>
<keyword evidence="8" id="KW-0063">Aspartyl esterase</keyword>
<keyword evidence="7" id="KW-0378">Hydrolase</keyword>
<feature type="domain" description="Pectinesterase catalytic" evidence="12">
    <location>
        <begin position="1147"/>
        <end position="1432"/>
    </location>
</feature>
<comment type="caution">
    <text evidence="13">The sequence shown here is derived from an EMBL/GenBank/DDBJ whole genome shotgun (WGS) entry which is preliminary data.</text>
</comment>
<evidence type="ECO:0000256" key="1">
    <source>
        <dbReference type="ARBA" id="ARBA00004613"/>
    </source>
</evidence>
<feature type="signal peptide" evidence="11">
    <location>
        <begin position="1"/>
        <end position="17"/>
    </location>
</feature>
<dbReference type="EMBL" id="JAGPNK010000013">
    <property type="protein sequence ID" value="KAH7309880.1"/>
    <property type="molecule type" value="Genomic_DNA"/>
</dbReference>
<protein>
    <recommendedName>
        <fullName evidence="4">pectinesterase</fullName>
        <ecNumber evidence="4">3.1.1.11</ecNumber>
    </recommendedName>
</protein>
<feature type="domain" description="Pectinesterase catalytic" evidence="12">
    <location>
        <begin position="1502"/>
        <end position="1789"/>
    </location>
</feature>
<evidence type="ECO:0000256" key="2">
    <source>
        <dbReference type="ARBA" id="ARBA00005184"/>
    </source>
</evidence>
<comment type="similarity">
    <text evidence="3">Belongs to the pectinesterase family.</text>
</comment>
<keyword evidence="5" id="KW-0964">Secreted</keyword>
<dbReference type="PANTHER" id="PTHR31321:SF58">
    <property type="entry name" value="METHYLESTERASE, PUTATIVE-RELATED"/>
    <property type="match status" value="1"/>
</dbReference>
<comment type="catalytic activity">
    <reaction evidence="9">
        <text>[(1-&gt;4)-alpha-D-galacturonosyl methyl ester](n) + n H2O = [(1-&gt;4)-alpha-D-galacturonosyl](n) + n methanol + n H(+)</text>
        <dbReference type="Rhea" id="RHEA:22380"/>
        <dbReference type="Rhea" id="RHEA-COMP:14570"/>
        <dbReference type="Rhea" id="RHEA-COMP:14573"/>
        <dbReference type="ChEBI" id="CHEBI:15377"/>
        <dbReference type="ChEBI" id="CHEBI:15378"/>
        <dbReference type="ChEBI" id="CHEBI:17790"/>
        <dbReference type="ChEBI" id="CHEBI:140522"/>
        <dbReference type="ChEBI" id="CHEBI:140523"/>
        <dbReference type="EC" id="3.1.1.11"/>
    </reaction>
</comment>
<evidence type="ECO:0000313" key="14">
    <source>
        <dbReference type="Proteomes" id="UP000813444"/>
    </source>
</evidence>
<dbReference type="Pfam" id="PF01095">
    <property type="entry name" value="Pectinesterase"/>
    <property type="match status" value="5"/>
</dbReference>
<organism evidence="13 14">
    <name type="scientific">Stachybotrys elegans</name>
    <dbReference type="NCBI Taxonomy" id="80388"/>
    <lineage>
        <taxon>Eukaryota</taxon>
        <taxon>Fungi</taxon>
        <taxon>Dikarya</taxon>
        <taxon>Ascomycota</taxon>
        <taxon>Pezizomycotina</taxon>
        <taxon>Sordariomycetes</taxon>
        <taxon>Hypocreomycetidae</taxon>
        <taxon>Hypocreales</taxon>
        <taxon>Stachybotryaceae</taxon>
        <taxon>Stachybotrys</taxon>
    </lineage>
</organism>
<feature type="chain" id="PRO_5035455421" description="pectinesterase" evidence="11">
    <location>
        <begin position="18"/>
        <end position="2244"/>
    </location>
</feature>
<evidence type="ECO:0000256" key="5">
    <source>
        <dbReference type="ARBA" id="ARBA00022525"/>
    </source>
</evidence>
<gene>
    <name evidence="13" type="ORF">B0I35DRAFT_482609</name>
</gene>
<feature type="region of interest" description="Disordered" evidence="10">
    <location>
        <begin position="1120"/>
        <end position="1145"/>
    </location>
</feature>
<keyword evidence="14" id="KW-1185">Reference proteome</keyword>
<evidence type="ECO:0000256" key="8">
    <source>
        <dbReference type="ARBA" id="ARBA00023085"/>
    </source>
</evidence>
<dbReference type="UniPathway" id="UPA00545">
    <property type="reaction ID" value="UER00823"/>
</dbReference>
<evidence type="ECO:0000256" key="4">
    <source>
        <dbReference type="ARBA" id="ARBA00013229"/>
    </source>
</evidence>
<evidence type="ECO:0000256" key="6">
    <source>
        <dbReference type="ARBA" id="ARBA00022729"/>
    </source>
</evidence>
<evidence type="ECO:0000256" key="7">
    <source>
        <dbReference type="ARBA" id="ARBA00022801"/>
    </source>
</evidence>
<dbReference type="GO" id="GO:0045490">
    <property type="term" value="P:pectin catabolic process"/>
    <property type="evidence" value="ECO:0007669"/>
    <property type="project" value="UniProtKB-UniPathway"/>
</dbReference>
<dbReference type="InterPro" id="IPR012334">
    <property type="entry name" value="Pectin_lyas_fold"/>
</dbReference>
<dbReference type="InterPro" id="IPR011050">
    <property type="entry name" value="Pectin_lyase_fold/virulence"/>
</dbReference>
<feature type="compositionally biased region" description="Pro residues" evidence="10">
    <location>
        <begin position="1473"/>
        <end position="1483"/>
    </location>
</feature>
<proteinExistence type="inferred from homology"/>
<dbReference type="InterPro" id="IPR000070">
    <property type="entry name" value="Pectinesterase_cat"/>
</dbReference>
<feature type="region of interest" description="Disordered" evidence="10">
    <location>
        <begin position="1468"/>
        <end position="1487"/>
    </location>
</feature>
<dbReference type="GO" id="GO:0005576">
    <property type="term" value="C:extracellular region"/>
    <property type="evidence" value="ECO:0007669"/>
    <property type="project" value="UniProtKB-SubCell"/>
</dbReference>
<dbReference type="EC" id="3.1.1.11" evidence="4"/>